<feature type="transmembrane region" description="Helical" evidence="5">
    <location>
        <begin position="199"/>
        <end position="220"/>
    </location>
</feature>
<name>A0A8H7U721_MORIS</name>
<dbReference type="Gene3D" id="3.30.40.10">
    <property type="entry name" value="Zinc/RING finger domain, C3HC4 (zinc finger)"/>
    <property type="match status" value="1"/>
</dbReference>
<feature type="region of interest" description="Disordered" evidence="4">
    <location>
        <begin position="1"/>
        <end position="85"/>
    </location>
</feature>
<feature type="compositionally biased region" description="Acidic residues" evidence="4">
    <location>
        <begin position="64"/>
        <end position="80"/>
    </location>
</feature>
<dbReference type="PANTHER" id="PTHR46347">
    <property type="entry name" value="RING/FYVE/PHD ZINC FINGER SUPERFAMILY PROTEIN"/>
    <property type="match status" value="1"/>
</dbReference>
<evidence type="ECO:0000313" key="7">
    <source>
        <dbReference type="EMBL" id="KAG2172806.1"/>
    </source>
</evidence>
<dbReference type="EMBL" id="JAEPQZ010000016">
    <property type="protein sequence ID" value="KAG2172806.1"/>
    <property type="molecule type" value="Genomic_DNA"/>
</dbReference>
<dbReference type="OrthoDB" id="264354at2759"/>
<sequence length="308" mass="33876">MGQDSGHSDESHGLLVDDELAQSQDFQPIQPQHYPPAAAVHTSNLGVAEPEEEEPRLCRICQSGEDDEEDEAPEYDEESAVEGSQHILTSDATGNKFNSKMLRKNPLIKPCKCKGSMMYVHLDCLNRWRKESPRATSTYACDLCGYRYHLYRPVYAKLIGNKWFINLMTALFVALIVTVSSFAAFIGDRYILQEAPKSLEIYFACGVIITAIIGLFIFMYRCVTEGASSISMPIWCCPDGVYPFYLADCGAIGGGDAALAGLLVILILVVATVLMFGFIGAVSGVYTLVESRVEKVAGKVTERILDVD</sequence>
<evidence type="ECO:0000256" key="1">
    <source>
        <dbReference type="ARBA" id="ARBA00022723"/>
    </source>
</evidence>
<evidence type="ECO:0000256" key="3">
    <source>
        <dbReference type="ARBA" id="ARBA00022833"/>
    </source>
</evidence>
<dbReference type="Pfam" id="PF12906">
    <property type="entry name" value="RINGv"/>
    <property type="match status" value="1"/>
</dbReference>
<keyword evidence="3" id="KW-0862">Zinc</keyword>
<feature type="compositionally biased region" description="Basic and acidic residues" evidence="4">
    <location>
        <begin position="1"/>
        <end position="12"/>
    </location>
</feature>
<evidence type="ECO:0000256" key="4">
    <source>
        <dbReference type="SAM" id="MobiDB-lite"/>
    </source>
</evidence>
<accession>A0A8H7U721</accession>
<feature type="compositionally biased region" description="Polar residues" evidence="4">
    <location>
        <begin position="21"/>
        <end position="30"/>
    </location>
</feature>
<comment type="caution">
    <text evidence="7">The sequence shown here is derived from an EMBL/GenBank/DDBJ whole genome shotgun (WGS) entry which is preliminary data.</text>
</comment>
<dbReference type="GO" id="GO:0008270">
    <property type="term" value="F:zinc ion binding"/>
    <property type="evidence" value="ECO:0007669"/>
    <property type="project" value="UniProtKB-KW"/>
</dbReference>
<dbReference type="PROSITE" id="PS51292">
    <property type="entry name" value="ZF_RING_CH"/>
    <property type="match status" value="1"/>
</dbReference>
<reference evidence="7" key="1">
    <citation type="submission" date="2020-12" db="EMBL/GenBank/DDBJ databases">
        <title>Metabolic potential, ecology and presence of endohyphal bacteria is reflected in genomic diversity of Mucoromycotina.</title>
        <authorList>
            <person name="Muszewska A."/>
            <person name="Okrasinska A."/>
            <person name="Steczkiewicz K."/>
            <person name="Drgas O."/>
            <person name="Orlowska M."/>
            <person name="Perlinska-Lenart U."/>
            <person name="Aleksandrzak-Piekarczyk T."/>
            <person name="Szatraj K."/>
            <person name="Zielenkiewicz U."/>
            <person name="Pilsyk S."/>
            <person name="Malc E."/>
            <person name="Mieczkowski P."/>
            <person name="Kruszewska J.S."/>
            <person name="Biernat P."/>
            <person name="Pawlowska J."/>
        </authorList>
    </citation>
    <scope>NUCLEOTIDE SEQUENCE</scope>
    <source>
        <strain evidence="7">WA0000067209</strain>
    </source>
</reference>
<keyword evidence="1" id="KW-0479">Metal-binding</keyword>
<evidence type="ECO:0000313" key="8">
    <source>
        <dbReference type="Proteomes" id="UP000654370"/>
    </source>
</evidence>
<dbReference type="SUPFAM" id="SSF57850">
    <property type="entry name" value="RING/U-box"/>
    <property type="match status" value="1"/>
</dbReference>
<dbReference type="Proteomes" id="UP000654370">
    <property type="component" value="Unassembled WGS sequence"/>
</dbReference>
<feature type="transmembrane region" description="Helical" evidence="5">
    <location>
        <begin position="262"/>
        <end position="289"/>
    </location>
</feature>
<dbReference type="PANTHER" id="PTHR46347:SF1">
    <property type="entry name" value="RING_FYVE_PHD ZINC FINGER SUPERFAMILY PROTEIN"/>
    <property type="match status" value="1"/>
</dbReference>
<dbReference type="InterPro" id="IPR013083">
    <property type="entry name" value="Znf_RING/FYVE/PHD"/>
</dbReference>
<dbReference type="SMART" id="SM00744">
    <property type="entry name" value="RINGv"/>
    <property type="match status" value="1"/>
</dbReference>
<evidence type="ECO:0000256" key="5">
    <source>
        <dbReference type="SAM" id="Phobius"/>
    </source>
</evidence>
<keyword evidence="5" id="KW-0812">Transmembrane</keyword>
<keyword evidence="8" id="KW-1185">Reference proteome</keyword>
<gene>
    <name evidence="7" type="ORF">INT43_000153</name>
</gene>
<keyword evidence="5" id="KW-1133">Transmembrane helix</keyword>
<evidence type="ECO:0000256" key="2">
    <source>
        <dbReference type="ARBA" id="ARBA00022771"/>
    </source>
</evidence>
<feature type="transmembrane region" description="Helical" evidence="5">
    <location>
        <begin position="163"/>
        <end position="187"/>
    </location>
</feature>
<organism evidence="7 8">
    <name type="scientific">Mortierella isabellina</name>
    <name type="common">Filamentous fungus</name>
    <name type="synonym">Umbelopsis isabellina</name>
    <dbReference type="NCBI Taxonomy" id="91625"/>
    <lineage>
        <taxon>Eukaryota</taxon>
        <taxon>Fungi</taxon>
        <taxon>Fungi incertae sedis</taxon>
        <taxon>Mucoromycota</taxon>
        <taxon>Mucoromycotina</taxon>
        <taxon>Umbelopsidomycetes</taxon>
        <taxon>Umbelopsidales</taxon>
        <taxon>Umbelopsidaceae</taxon>
        <taxon>Umbelopsis</taxon>
    </lineage>
</organism>
<protein>
    <recommendedName>
        <fullName evidence="6">RING-CH-type domain-containing protein</fullName>
    </recommendedName>
</protein>
<dbReference type="CDD" id="cd16495">
    <property type="entry name" value="RING_CH-C4HC3_MARCH"/>
    <property type="match status" value="1"/>
</dbReference>
<evidence type="ECO:0000259" key="6">
    <source>
        <dbReference type="PROSITE" id="PS51292"/>
    </source>
</evidence>
<keyword evidence="2" id="KW-0863">Zinc-finger</keyword>
<dbReference type="AlphaFoldDB" id="A0A8H7U721"/>
<dbReference type="InterPro" id="IPR011016">
    <property type="entry name" value="Znf_RING-CH"/>
</dbReference>
<keyword evidence="5" id="KW-0472">Membrane</keyword>
<proteinExistence type="predicted"/>
<feature type="domain" description="RING-CH-type" evidence="6">
    <location>
        <begin position="50"/>
        <end position="151"/>
    </location>
</feature>